<feature type="region of interest" description="Disordered" evidence="7">
    <location>
        <begin position="1"/>
        <end position="23"/>
    </location>
</feature>
<dbReference type="InterPro" id="IPR022968">
    <property type="entry name" value="Tsr3-like"/>
</dbReference>
<comment type="caution">
    <text evidence="6">Lacks conserved residue(s) required for the propagation of feature annotation.</text>
</comment>
<comment type="similarity">
    <text evidence="6">Belongs to the TDD superfamily. TSR3 family.</text>
</comment>
<proteinExistence type="inferred from homology"/>
<keyword evidence="2 6" id="KW-0690">Ribosome biogenesis</keyword>
<feature type="compositionally biased region" description="Acidic residues" evidence="7">
    <location>
        <begin position="259"/>
        <end position="271"/>
    </location>
</feature>
<evidence type="ECO:0000256" key="7">
    <source>
        <dbReference type="SAM" id="MobiDB-lite"/>
    </source>
</evidence>
<dbReference type="GO" id="GO:0106388">
    <property type="term" value="F:rRNA small subunit aminocarboxypropyltransferase activity"/>
    <property type="evidence" value="ECO:0007669"/>
    <property type="project" value="UniProtKB-EC"/>
</dbReference>
<evidence type="ECO:0000256" key="5">
    <source>
        <dbReference type="ARBA" id="ARBA00022691"/>
    </source>
</evidence>
<keyword evidence="1 6" id="KW-0963">Cytoplasm</keyword>
<comment type="caution">
    <text evidence="10">The sequence shown here is derived from an EMBL/GenBank/DDBJ whole genome shotgun (WGS) entry which is preliminary data.</text>
</comment>
<dbReference type="Pfam" id="PF04034">
    <property type="entry name" value="Ribo_biogen_C"/>
    <property type="match status" value="1"/>
</dbReference>
<organism evidence="10 11">
    <name type="scientific">Scyliorhinus torazame</name>
    <name type="common">Cloudy catshark</name>
    <name type="synonym">Catulus torazame</name>
    <dbReference type="NCBI Taxonomy" id="75743"/>
    <lineage>
        <taxon>Eukaryota</taxon>
        <taxon>Metazoa</taxon>
        <taxon>Chordata</taxon>
        <taxon>Craniata</taxon>
        <taxon>Vertebrata</taxon>
        <taxon>Chondrichthyes</taxon>
        <taxon>Elasmobranchii</taxon>
        <taxon>Galeomorphii</taxon>
        <taxon>Galeoidea</taxon>
        <taxon>Carcharhiniformes</taxon>
        <taxon>Scyliorhinidae</taxon>
        <taxon>Scyliorhinus</taxon>
    </lineage>
</organism>
<evidence type="ECO:0000313" key="10">
    <source>
        <dbReference type="EMBL" id="GCB61908.1"/>
    </source>
</evidence>
<gene>
    <name evidence="10" type="ORF">scyTo_0012992</name>
</gene>
<dbReference type="NCBIfam" id="NF002621">
    <property type="entry name" value="PRK02287.1"/>
    <property type="match status" value="1"/>
</dbReference>
<dbReference type="InterPro" id="IPR007177">
    <property type="entry name" value="Tsr3_C"/>
</dbReference>
<feature type="domain" description="RNase L inhibitor RLI-like possible metal-binding" evidence="9">
    <location>
        <begin position="61"/>
        <end position="93"/>
    </location>
</feature>
<feature type="compositionally biased region" description="Basic and acidic residues" evidence="7">
    <location>
        <begin position="8"/>
        <end position="22"/>
    </location>
</feature>
<keyword evidence="5 6" id="KW-0949">S-adenosyl-L-methionine</keyword>
<dbReference type="STRING" id="75743.A0A401NLZ4"/>
<feature type="compositionally biased region" description="Basic and acidic residues" evidence="7">
    <location>
        <begin position="272"/>
        <end position="284"/>
    </location>
</feature>
<dbReference type="GO" id="GO:0000455">
    <property type="term" value="P:enzyme-directed rRNA pseudouridine synthesis"/>
    <property type="evidence" value="ECO:0007669"/>
    <property type="project" value="UniProtKB-UniRule"/>
</dbReference>
<feature type="region of interest" description="Disordered" evidence="7">
    <location>
        <begin position="227"/>
        <end position="315"/>
    </location>
</feature>
<dbReference type="Pfam" id="PF04068">
    <property type="entry name" value="Fer4_RLI"/>
    <property type="match status" value="1"/>
</dbReference>
<dbReference type="HAMAP" id="MF_01116">
    <property type="entry name" value="TSR3"/>
    <property type="match status" value="1"/>
</dbReference>
<feature type="compositionally biased region" description="Basic and acidic residues" evidence="7">
    <location>
        <begin position="291"/>
        <end position="315"/>
    </location>
</feature>
<dbReference type="OMA" id="MVGTHPR"/>
<dbReference type="GO" id="GO:0005737">
    <property type="term" value="C:cytoplasm"/>
    <property type="evidence" value="ECO:0007669"/>
    <property type="project" value="UniProtKB-SubCell"/>
</dbReference>
<dbReference type="GO" id="GO:1904047">
    <property type="term" value="F:S-adenosyl-L-methionine binding"/>
    <property type="evidence" value="ECO:0007669"/>
    <property type="project" value="UniProtKB-UniRule"/>
</dbReference>
<comment type="subcellular location">
    <subcellularLocation>
        <location evidence="6">Cytoplasm</location>
    </subcellularLocation>
</comment>
<feature type="binding site" evidence="6">
    <location>
        <position position="76"/>
    </location>
    <ligand>
        <name>S-adenosyl-L-methionine</name>
        <dbReference type="ChEBI" id="CHEBI:59789"/>
    </ligand>
</feature>
<dbReference type="EC" id="2.5.1.157" evidence="6"/>
<dbReference type="Proteomes" id="UP000288216">
    <property type="component" value="Unassembled WGS sequence"/>
</dbReference>
<dbReference type="InterPro" id="IPR007209">
    <property type="entry name" value="RNaseL-inhib-like_metal-bd_dom"/>
</dbReference>
<dbReference type="EMBL" id="BFAA01006467">
    <property type="protein sequence ID" value="GCB61908.1"/>
    <property type="molecule type" value="Genomic_DNA"/>
</dbReference>
<feature type="binding site" evidence="6">
    <location>
        <position position="147"/>
    </location>
    <ligand>
        <name>S-adenosyl-L-methionine</name>
        <dbReference type="ChEBI" id="CHEBI:59789"/>
    </ligand>
</feature>
<keyword evidence="3 6" id="KW-0698">rRNA processing</keyword>
<evidence type="ECO:0000256" key="1">
    <source>
        <dbReference type="ARBA" id="ARBA00022490"/>
    </source>
</evidence>
<protein>
    <recommendedName>
        <fullName evidence="6">18S rRNA aminocarboxypropyltransferase</fullName>
        <ecNumber evidence="6">2.5.1.157</ecNumber>
    </recommendedName>
</protein>
<evidence type="ECO:0000256" key="4">
    <source>
        <dbReference type="ARBA" id="ARBA00022679"/>
    </source>
</evidence>
<dbReference type="PANTHER" id="PTHR20426">
    <property type="entry name" value="RIBOSOME BIOGENESIS PROTEIN TSR3 HOMOLOG"/>
    <property type="match status" value="1"/>
</dbReference>
<evidence type="ECO:0000256" key="3">
    <source>
        <dbReference type="ARBA" id="ARBA00022552"/>
    </source>
</evidence>
<comment type="catalytic activity">
    <reaction evidence="6">
        <text>an N(1)-methylpseudouridine in rRNA + S-adenosyl-L-methionine = N(1)-methyl-N(3)-[(3S)-3-amino-3-carboxypropyl]pseudouridine in rRNA + S-methyl-5'-thioadenosine + H(+)</text>
        <dbReference type="Rhea" id="RHEA:63296"/>
        <dbReference type="Rhea" id="RHEA-COMP:11634"/>
        <dbReference type="Rhea" id="RHEA-COMP:16310"/>
        <dbReference type="ChEBI" id="CHEBI:15378"/>
        <dbReference type="ChEBI" id="CHEBI:17509"/>
        <dbReference type="ChEBI" id="CHEBI:59789"/>
        <dbReference type="ChEBI" id="CHEBI:74890"/>
        <dbReference type="ChEBI" id="CHEBI:146234"/>
        <dbReference type="EC" id="2.5.1.157"/>
    </reaction>
</comment>
<dbReference type="PANTHER" id="PTHR20426:SF0">
    <property type="entry name" value="18S RRNA AMINOCARBOXYPROPYLTRANSFERASE"/>
    <property type="match status" value="1"/>
</dbReference>
<feature type="binding site" evidence="6">
    <location>
        <position position="124"/>
    </location>
    <ligand>
        <name>S-adenosyl-L-methionine</name>
        <dbReference type="ChEBI" id="CHEBI:59789"/>
    </ligand>
</feature>
<comment type="function">
    <text evidence="6">Aminocarboxypropyltransferase that catalyzes the aminocarboxypropyl transfer on pseudouridine at position 1248 (Psi1248) in 18S rRNA. It constitutes the last step in biosynthesis of the hypermodified N1-methyl-N3-(3-amino-3-carboxypropyl) pseudouridine (m1acp3-Psi) conserved in eukaryotic 18S rRNA.</text>
</comment>
<sequence length="315" mass="35251">MGRKKQSQKGERGPLKWKDARHQQKGRCLESFTEDVHEALQAFDDGASEDGTCPTFRFPCPLAMWELGHCDTKRCTGRKLARKGFVRNLRINERFSGLVLTPMGTKYVSPSDREIVAQGGVAVIDCSWARLEDTPFTKMRGRCPRLLPYLVAANPVNYGRPCKLSCVEAFAATFCIVGFPELAEVLLQKFKWGNTFLHLNQALLEKYSVCRSEAEVLHVEQEWLAAKTEPEDQEDPFDVDSGKEFCNPNRPNLGRAVETEEDSEDVDDDGADGEKENEDSKPDEGNSADGHSQRGDHEACRKEKPTVKAGHSAED</sequence>
<evidence type="ECO:0000259" key="9">
    <source>
        <dbReference type="Pfam" id="PF04068"/>
    </source>
</evidence>
<keyword evidence="11" id="KW-1185">Reference proteome</keyword>
<dbReference type="OrthoDB" id="10262062at2759"/>
<dbReference type="AlphaFoldDB" id="A0A401NLZ4"/>
<evidence type="ECO:0000256" key="2">
    <source>
        <dbReference type="ARBA" id="ARBA00022517"/>
    </source>
</evidence>
<evidence type="ECO:0000313" key="11">
    <source>
        <dbReference type="Proteomes" id="UP000288216"/>
    </source>
</evidence>
<keyword evidence="4 6" id="KW-0808">Transferase</keyword>
<comment type="catalytic activity">
    <reaction evidence="6">
        <text>N(1)-methylpseudouridine(1248) in human 18S rRNA + S-adenosyl-L-methionine = N(1)-methyl-N(3)-[(3S)-3-amino-3-carboxypropyl]pseudouridine(1248) in human 18S rRNA + S-methyl-5'-thioadenosine + H(+)</text>
        <dbReference type="Rhea" id="RHEA:63292"/>
        <dbReference type="Rhea" id="RHEA-COMP:11639"/>
        <dbReference type="Rhea" id="RHEA-COMP:16308"/>
        <dbReference type="ChEBI" id="CHEBI:15378"/>
        <dbReference type="ChEBI" id="CHEBI:17509"/>
        <dbReference type="ChEBI" id="CHEBI:59789"/>
        <dbReference type="ChEBI" id="CHEBI:74890"/>
        <dbReference type="ChEBI" id="CHEBI:146234"/>
    </reaction>
</comment>
<dbReference type="GO" id="GO:0030490">
    <property type="term" value="P:maturation of SSU-rRNA"/>
    <property type="evidence" value="ECO:0007669"/>
    <property type="project" value="TreeGrafter"/>
</dbReference>
<evidence type="ECO:0000259" key="8">
    <source>
        <dbReference type="Pfam" id="PF04034"/>
    </source>
</evidence>
<name>A0A401NLZ4_SCYTO</name>
<feature type="domain" description="16S/18S rRNA aminocarboxypropyltransferase Tsr3 C-terminal" evidence="8">
    <location>
        <begin position="98"/>
        <end position="224"/>
    </location>
</feature>
<evidence type="ECO:0000256" key="6">
    <source>
        <dbReference type="HAMAP-Rule" id="MF_03146"/>
    </source>
</evidence>
<reference evidence="10 11" key="1">
    <citation type="journal article" date="2018" name="Nat. Ecol. Evol.">
        <title>Shark genomes provide insights into elasmobranch evolution and the origin of vertebrates.</title>
        <authorList>
            <person name="Hara Y"/>
            <person name="Yamaguchi K"/>
            <person name="Onimaru K"/>
            <person name="Kadota M"/>
            <person name="Koyanagi M"/>
            <person name="Keeley SD"/>
            <person name="Tatsumi K"/>
            <person name="Tanaka K"/>
            <person name="Motone F"/>
            <person name="Kageyama Y"/>
            <person name="Nozu R"/>
            <person name="Adachi N"/>
            <person name="Nishimura O"/>
            <person name="Nakagawa R"/>
            <person name="Tanegashima C"/>
            <person name="Kiyatake I"/>
            <person name="Matsumoto R"/>
            <person name="Murakumo K"/>
            <person name="Nishida K"/>
            <person name="Terakita A"/>
            <person name="Kuratani S"/>
            <person name="Sato K"/>
            <person name="Hyodo S Kuraku.S."/>
        </authorList>
    </citation>
    <scope>NUCLEOTIDE SEQUENCE [LARGE SCALE GENOMIC DNA]</scope>
</reference>
<accession>A0A401NLZ4</accession>